<protein>
    <submittedName>
        <fullName evidence="1">Putative phosphohistidine phosphatase SixA</fullName>
    </submittedName>
</protein>
<dbReference type="InterPro" id="IPR029033">
    <property type="entry name" value="His_PPase_superfam"/>
</dbReference>
<dbReference type="SUPFAM" id="SSF53254">
    <property type="entry name" value="Phosphoglycerate mutase-like"/>
    <property type="match status" value="1"/>
</dbReference>
<organism evidence="1 2">
    <name type="scientific">Alishewanella aestuarii B11</name>
    <dbReference type="NCBI Taxonomy" id="1197174"/>
    <lineage>
        <taxon>Bacteria</taxon>
        <taxon>Pseudomonadati</taxon>
        <taxon>Pseudomonadota</taxon>
        <taxon>Gammaproteobacteria</taxon>
        <taxon>Alteromonadales</taxon>
        <taxon>Alteromonadaceae</taxon>
        <taxon>Alishewanella</taxon>
    </lineage>
</organism>
<accession>J1Q5G7</accession>
<proteinExistence type="predicted"/>
<dbReference type="SMART" id="SM00855">
    <property type="entry name" value="PGAM"/>
    <property type="match status" value="1"/>
</dbReference>
<dbReference type="PATRIC" id="fig|1197174.4.peg.671"/>
<keyword evidence="2" id="KW-1185">Reference proteome</keyword>
<dbReference type="InterPro" id="IPR013078">
    <property type="entry name" value="His_Pase_superF_clade-1"/>
</dbReference>
<gene>
    <name evidence="1" type="ORF">AEST_06840</name>
</gene>
<dbReference type="Pfam" id="PF00300">
    <property type="entry name" value="His_Phos_1"/>
    <property type="match status" value="1"/>
</dbReference>
<dbReference type="CDD" id="cd07067">
    <property type="entry name" value="HP_PGM_like"/>
    <property type="match status" value="1"/>
</dbReference>
<dbReference type="RefSeq" id="WP_008607047.1">
    <property type="nucleotide sequence ID" value="NZ_ALAB01000005.1"/>
</dbReference>
<evidence type="ECO:0000313" key="1">
    <source>
        <dbReference type="EMBL" id="EJI86368.1"/>
    </source>
</evidence>
<dbReference type="Gene3D" id="3.40.50.1240">
    <property type="entry name" value="Phosphoglycerate mutase-like"/>
    <property type="match status" value="1"/>
</dbReference>
<comment type="caution">
    <text evidence="1">The sequence shown here is derived from an EMBL/GenBank/DDBJ whole genome shotgun (WGS) entry which is preliminary data.</text>
</comment>
<dbReference type="Proteomes" id="UP000012043">
    <property type="component" value="Unassembled WGS sequence"/>
</dbReference>
<dbReference type="EMBL" id="ALAB01000005">
    <property type="protein sequence ID" value="EJI86368.1"/>
    <property type="molecule type" value="Genomic_DNA"/>
</dbReference>
<evidence type="ECO:0000313" key="2">
    <source>
        <dbReference type="Proteomes" id="UP000012043"/>
    </source>
</evidence>
<dbReference type="AlphaFoldDB" id="J1Q5G7"/>
<reference evidence="1 2" key="1">
    <citation type="journal article" date="2012" name="J. Bacteriol.">
        <title>Genome Sequence of Pectin-Degrading Alishewanella aestuarii Strain B11T, Isolated from Tidal Flat Sediment.</title>
        <authorList>
            <person name="Jung J."/>
            <person name="Choi S."/>
            <person name="Chun J."/>
            <person name="Park W."/>
        </authorList>
    </citation>
    <scope>NUCLEOTIDE SEQUENCE [LARGE SCALE GENOMIC DNA]</scope>
    <source>
        <strain evidence="1 2">B11</strain>
    </source>
</reference>
<name>J1Q5G7_9ALTE</name>
<sequence length="159" mass="17661">MTSLFFLRHATAEVIRPGQLDIDRCLIEKGRWQARKVANFMLKYNLTPQLVLSSPYPRASQTAAIVSKVARLPSAEEQHWLALETPTCQALTALQQARLAWPQQVLLVGHEPDFSALISALLGSQPPLLKIRKASLTCLQLADDGSASLQWSLPVRFMS</sequence>